<dbReference type="Proteomes" id="UP000003027">
    <property type="component" value="Unassembled WGS sequence"/>
</dbReference>
<gene>
    <name evidence="1" type="ORF">ymoll0001_29320</name>
</gene>
<accession>A0ABM9YBF1</accession>
<name>A0ABM9YBF1_YERMW</name>
<dbReference type="GeneID" id="57920175"/>
<keyword evidence="2" id="KW-1185">Reference proteome</keyword>
<evidence type="ECO:0000313" key="2">
    <source>
        <dbReference type="Proteomes" id="UP000003027"/>
    </source>
</evidence>
<organism evidence="1 2">
    <name type="scientific">Yersinia mollaretii (strain ATCC 43969 / DSM 18520 / CIP 103324 / CNY 7263 / WAIP 204)</name>
    <dbReference type="NCBI Taxonomy" id="349967"/>
    <lineage>
        <taxon>Bacteria</taxon>
        <taxon>Pseudomonadati</taxon>
        <taxon>Pseudomonadota</taxon>
        <taxon>Gammaproteobacteria</taxon>
        <taxon>Enterobacterales</taxon>
        <taxon>Yersiniaceae</taxon>
        <taxon>Yersinia</taxon>
    </lineage>
</organism>
<dbReference type="RefSeq" id="WP_004874599.1">
    <property type="nucleotide sequence ID" value="NZ_AALD02000010.1"/>
</dbReference>
<proteinExistence type="predicted"/>
<evidence type="ECO:0000313" key="1">
    <source>
        <dbReference type="EMBL" id="EEQ11256.1"/>
    </source>
</evidence>
<comment type="caution">
    <text evidence="1">The sequence shown here is derived from an EMBL/GenBank/DDBJ whole genome shotgun (WGS) entry which is preliminary data.</text>
</comment>
<protein>
    <submittedName>
        <fullName evidence="1">Uncharacterized protein</fullName>
    </submittedName>
</protein>
<sequence length="256" mass="29314">MDDLSWCFGLMCEQYARIRDELHQEIKPDKWPAGRKMRKELSLLNDDNQEVKGYLDQALSKYSMCNDAIIVSRPQLDIELSRLRANGWIKGLNENFRLNLLLAGIEYQWAKAAWNYDKRLSVQALNVALMLLHECSGACMCCELIDGEREIHAVKVKAAAKGGVTKAEVYNPIIKEAIRLLQSTSQTGEKWKHWTDAAKAIEQPLWSFIAEQKVDNQTIDLKEENLVDKIQLWGKKDIELGTTLNEKVLKPKKLLS</sequence>
<dbReference type="EMBL" id="AALD02000010">
    <property type="protein sequence ID" value="EEQ11256.1"/>
    <property type="molecule type" value="Genomic_DNA"/>
</dbReference>
<reference evidence="1" key="1">
    <citation type="submission" date="2008-12" db="EMBL/GenBank/DDBJ databases">
        <title>Annotation of the Yersinia mollaretii ATCC 43969 genome.</title>
        <authorList>
            <person name="Read T.D."/>
            <person name="Akmal A."/>
            <person name="Bishop-Lilly K."/>
            <person name="Chen P.E."/>
            <person name="Cook C."/>
            <person name="Kiley M.P."/>
            <person name="Lentz S."/>
            <person name="Mateczun A."/>
            <person name="Nagarajan N."/>
            <person name="Nolan N."/>
            <person name="Osborne B.I."/>
            <person name="Pop M."/>
            <person name="Sozhamannan S."/>
            <person name="Stewart A.C."/>
            <person name="Sulakvelidze A."/>
            <person name="Thomason B."/>
            <person name="Willner K."/>
            <person name="Zwick M.E."/>
        </authorList>
    </citation>
    <scope>NUCLEOTIDE SEQUENCE [LARGE SCALE GENOMIC DNA]</scope>
    <source>
        <strain evidence="1">ATCC 43969</strain>
    </source>
</reference>